<reference evidence="1 2" key="1">
    <citation type="submission" date="2016-02" db="EMBL/GenBank/DDBJ databases">
        <authorList>
            <person name="Wen L."/>
            <person name="He K."/>
            <person name="Yang H."/>
        </authorList>
    </citation>
    <scope>NUCLEOTIDE SEQUENCE [LARGE SCALE GENOMIC DNA]</scope>
    <source>
        <strain evidence="1 2">TSA40</strain>
    </source>
</reference>
<dbReference type="EMBL" id="LSTO01000001">
    <property type="protein sequence ID" value="OWW18908.1"/>
    <property type="molecule type" value="Genomic_DNA"/>
</dbReference>
<evidence type="ECO:0000313" key="2">
    <source>
        <dbReference type="Proteomes" id="UP000197535"/>
    </source>
</evidence>
<dbReference type="AlphaFoldDB" id="A0A254TGU7"/>
<gene>
    <name evidence="1" type="ORF">AYR66_04825</name>
</gene>
<comment type="caution">
    <text evidence="1">The sequence shown here is derived from an EMBL/GenBank/DDBJ whole genome shotgun (WGS) entry which is preliminary data.</text>
</comment>
<dbReference type="Proteomes" id="UP000197535">
    <property type="component" value="Unassembled WGS sequence"/>
</dbReference>
<dbReference type="OrthoDB" id="8547510at2"/>
<accession>A0A254TGU7</accession>
<organism evidence="1 2">
    <name type="scientific">Noviherbaspirillum denitrificans</name>
    <dbReference type="NCBI Taxonomy" id="1968433"/>
    <lineage>
        <taxon>Bacteria</taxon>
        <taxon>Pseudomonadati</taxon>
        <taxon>Pseudomonadota</taxon>
        <taxon>Betaproteobacteria</taxon>
        <taxon>Burkholderiales</taxon>
        <taxon>Oxalobacteraceae</taxon>
        <taxon>Noviherbaspirillum</taxon>
    </lineage>
</organism>
<protein>
    <submittedName>
        <fullName evidence="1">Uncharacterized protein</fullName>
    </submittedName>
</protein>
<name>A0A254TGU7_9BURK</name>
<evidence type="ECO:0000313" key="1">
    <source>
        <dbReference type="EMBL" id="OWW18908.1"/>
    </source>
</evidence>
<sequence length="157" mass="17664">MKLARNRWTEVAALALLGLWWGVPAIRIWQADRMVDELCAKDGGFTIHEQVQLSDDEPEQAVPSAALDASVMQVTDKYYRTRKTRYISGDSNSPESLAIIQDRYRLYRSSDRKLLGEAIAYMRTGGDPVGPWRSSPHSCPQHADQGLAKRIFRKSGA</sequence>
<dbReference type="RefSeq" id="WP_088705833.1">
    <property type="nucleotide sequence ID" value="NZ_LSTO01000001.1"/>
</dbReference>
<keyword evidence="2" id="KW-1185">Reference proteome</keyword>
<proteinExistence type="predicted"/>